<proteinExistence type="predicted"/>
<feature type="compositionally biased region" description="Polar residues" evidence="2">
    <location>
        <begin position="1027"/>
        <end position="1040"/>
    </location>
</feature>
<dbReference type="Proteomes" id="UP000410492">
    <property type="component" value="Unassembled WGS sequence"/>
</dbReference>
<feature type="compositionally biased region" description="Basic and acidic residues" evidence="2">
    <location>
        <begin position="1042"/>
        <end position="1074"/>
    </location>
</feature>
<feature type="region of interest" description="Disordered" evidence="2">
    <location>
        <begin position="104"/>
        <end position="126"/>
    </location>
</feature>
<feature type="compositionally biased region" description="Polar residues" evidence="2">
    <location>
        <begin position="1247"/>
        <end position="1264"/>
    </location>
</feature>
<sequence>MQTSISRSTTTVALVIFLSYATAQQKQAYDTNDWIPITPKTQPQTRSLVTNDNVAESSKDSNEAIPLASEKVPPPLPQRASSRVLNLDAPQAQKFFPNDEHRAYRKRRPHKHKNRGEDGYKFELPPQLPKESSLLQYTNQDLNPAIYEQPPPLDQHGIQRQPVYSGQNQLPPQSVLSQPLPPHLASQQAVASNHAVVPQRHILTPQHQVFAQQQALAAHPPVSHQQQSHILNQQQQVPQAAQDQRLSAQHRIPHQEKASQQIRVPQIEQVYLQQQQLPPINAPSTYQQYSLPFNNTFYESLNPGSINHELLSVGQIQQAPSKAPANDAKESVQLVYVPLESVKSSQQQKELKSEAEIRQAELKNQFNTRLTNIEQDFVQQALQAQRLQDQITLGQPVFYKQQQQFLQPQHKPQQYNIVQHQQPQYAPPQGNVIQSKPQQQPQYTHSQENSILPQPQHLVQLQHGAVEQQQPQQYPTSQQHQASPQQLLTQPQQLFVTPQHQSVTPQQHSIQSEQRLVHAQPLVRGQKSNLVQSQRHLVQKSTEQQQIPHAQASNVPPPAAISSGNNAPKKRKPHQPPLAVYLETNKNAELDDVLDALKEAKTIAVQDSIQPESPQVFIGPSSLNPPDGYVKFLLPYLNALDGKREKNVEELPFFVAPLSFKAPPGFSKIPLPSPHVGSVVVNNKELSTRRPSSTPSYYKETGNNYVTVGSSYGTSNYSPNIQSYNSQNFYQTPSLGTSHQLDFHVNNHTQKLEVPAMQNQEAHGPTTPLTGEITPTTARHKERVRIKNFKHTSNVNTGETQRNTPKIKSNSNFEQTFTVKEYSKPLKSQLQDSYFKKGEEKYPSLISNSYSSPSKNYVNTPSSLLSGTTTDSHVFSFTPKPEKTEAEKIIDELHSHSHSHGPKKEEPQLKPLHLAIDNFDLHQINSQPDDKHRSKDQVHYSPEDGFSYNHRKPEKPDSTYSFNSDLHSFKPSTILRDVNVETTTHKSKSRRPTTVPTGSREHYTVLEDFSATESSKYGSSYDEKTTTSKYDTIGEGNSNPYDHFDYENTKGANKHESLGDFRPSYEDHTHHTHEQPPNPYFEQAQENVYQDYNRNHKQQHSQGSFPESNLDDLSDTFVSNPYLKSFKPSKGSQSNDQEGGDYHRQSTVSGSGEDHFRQDQPKDEKKEKEYDASLADQSVTSLLTPNLLLPSSKKQNQNTRNEYANPYFDFSSVAADGPQIDTSLYDYVPTTNLEPQGFGPSANSQLYTPESGIHQPSTTAQTKPAVTKSEAPEVIYIHPTTTTTTTTTTEKPTTTTKPRTRGRQRGASRFTDSITTTRRSVTRRRPTTSTDRGRSSSQEQEDYHTMTTKSRYRTRGRTPPSAVAERAVTTENEIQHGPTSEAGYPSHQDSNTPKSYMQFEHVIEDQRVITAPPSSQENAYLLEANAPSAPELLNLQTIPSGPSVQSIRGDTNNAFHYENTISTTSKPVVNVQISHPVTEGERRTTEPFHQQQQAQSQNHFQRNKIEVTTKTGLRGRGRGRSRFTTTTPLPDIRQQTTTTTTTTTSTTPKSETQKPDQEEFYGFIRTPNFSQQQPVVAATVQPTPIYENSFDISQQKQYLPKVNDQADESIVEQTTIRFLGELRPKYTTRAYETITVVPTEVQTGTPKSRVRTRGRPTTSRRVTLNHKTRYDEPNQRTEQATRRPNTVRSRGRSHYKPPDHLQATTEALNEANYPTPYLQQLRASTAAPTSFQLNLGVEDEVDQQPHPSLYRPMVVDVPKEWHEALDYTVDQEAGAENQLNQLSQDTTEHPLALPMQGTSEQSSSSSSDEIYKKNTEKVEEQFEVLNTKKPSSRRRGVWKLVNQRPVDKIEPAESQNYYSVLNSFDAIEKSRRNNEKGGTASDGSYNNYNPALEQNSDVYDYESKKLHGKSAQAEPEPKGMQEQDERGDQIYEDKQNPEKKSSVLEVRHDKKTRASEQVEIAAVKNEEEDAVNSDKDEVVVQQQAQDYETNEQNEEVTTQELTTIPIIETTTLQVKQVAPNKPSSLFDTLYEMFGITNGKPSTTEKEDSQSTTTFAPTFPEEITEEPSNNQTQSPNQTADDVVVTTTEAEFITTTQSSTTVVKPYEVTPWEMRAVRTSTSTEVTHETEICYRGKCVKSSDKKNYKKN</sequence>
<feature type="compositionally biased region" description="Polar residues" evidence="2">
    <location>
        <begin position="431"/>
        <end position="448"/>
    </location>
</feature>
<evidence type="ECO:0000313" key="5">
    <source>
        <dbReference type="Proteomes" id="UP000410492"/>
    </source>
</evidence>
<feature type="region of interest" description="Disordered" evidence="2">
    <location>
        <begin position="466"/>
        <end position="486"/>
    </location>
</feature>
<evidence type="ECO:0000313" key="4">
    <source>
        <dbReference type="EMBL" id="VEN42701.1"/>
    </source>
</evidence>
<feature type="compositionally biased region" description="Polar residues" evidence="2">
    <location>
        <begin position="1881"/>
        <end position="1897"/>
    </location>
</feature>
<name>A0A653C4C7_CALMS</name>
<protein>
    <submittedName>
        <fullName evidence="4">Uncharacterized protein</fullName>
    </submittedName>
</protein>
<accession>A0A653C4C7</accession>
<evidence type="ECO:0000256" key="1">
    <source>
        <dbReference type="SAM" id="Coils"/>
    </source>
</evidence>
<reference evidence="4 5" key="1">
    <citation type="submission" date="2019-01" db="EMBL/GenBank/DDBJ databases">
        <authorList>
            <person name="Sayadi A."/>
        </authorList>
    </citation>
    <scope>NUCLEOTIDE SEQUENCE [LARGE SCALE GENOMIC DNA]</scope>
</reference>
<feature type="signal peptide" evidence="3">
    <location>
        <begin position="1"/>
        <end position="23"/>
    </location>
</feature>
<feature type="region of interest" description="Disordered" evidence="2">
    <location>
        <begin position="1871"/>
        <end position="1951"/>
    </location>
</feature>
<organism evidence="4 5">
    <name type="scientific">Callosobruchus maculatus</name>
    <name type="common">Southern cowpea weevil</name>
    <name type="synonym">Pulse bruchid</name>
    <dbReference type="NCBI Taxonomy" id="64391"/>
    <lineage>
        <taxon>Eukaryota</taxon>
        <taxon>Metazoa</taxon>
        <taxon>Ecdysozoa</taxon>
        <taxon>Arthropoda</taxon>
        <taxon>Hexapoda</taxon>
        <taxon>Insecta</taxon>
        <taxon>Pterygota</taxon>
        <taxon>Neoptera</taxon>
        <taxon>Endopterygota</taxon>
        <taxon>Coleoptera</taxon>
        <taxon>Polyphaga</taxon>
        <taxon>Cucujiformia</taxon>
        <taxon>Chrysomeloidea</taxon>
        <taxon>Chrysomelidae</taxon>
        <taxon>Bruchinae</taxon>
        <taxon>Bruchini</taxon>
        <taxon>Callosobruchus</taxon>
    </lineage>
</organism>
<feature type="region of interest" description="Disordered" evidence="2">
    <location>
        <begin position="529"/>
        <end position="574"/>
    </location>
</feature>
<feature type="compositionally biased region" description="Basic and acidic residues" evidence="2">
    <location>
        <begin position="1152"/>
        <end position="1171"/>
    </location>
</feature>
<feature type="compositionally biased region" description="Low complexity" evidence="2">
    <location>
        <begin position="1536"/>
        <end position="1547"/>
    </location>
</feature>
<feature type="compositionally biased region" description="Basic and acidic residues" evidence="2">
    <location>
        <begin position="1668"/>
        <end position="1681"/>
    </location>
</feature>
<feature type="compositionally biased region" description="Low complexity" evidence="2">
    <location>
        <begin position="1280"/>
        <end position="1297"/>
    </location>
</feature>
<feature type="region of interest" description="Disordered" evidence="2">
    <location>
        <begin position="1096"/>
        <end position="1177"/>
    </location>
</feature>
<dbReference type="EMBL" id="CAACVG010006943">
    <property type="protein sequence ID" value="VEN42701.1"/>
    <property type="molecule type" value="Genomic_DNA"/>
</dbReference>
<feature type="coiled-coil region" evidence="1">
    <location>
        <begin position="345"/>
        <end position="390"/>
    </location>
</feature>
<feature type="region of interest" description="Disordered" evidence="2">
    <location>
        <begin position="38"/>
        <end position="80"/>
    </location>
</feature>
<feature type="compositionally biased region" description="Basic and acidic residues" evidence="2">
    <location>
        <begin position="928"/>
        <end position="942"/>
    </location>
</feature>
<keyword evidence="5" id="KW-1185">Reference proteome</keyword>
<gene>
    <name evidence="4" type="ORF">CALMAC_LOCUS6094</name>
</gene>
<feature type="compositionally biased region" description="Basic and acidic residues" evidence="2">
    <location>
        <begin position="1915"/>
        <end position="1951"/>
    </location>
</feature>
<feature type="compositionally biased region" description="Polar residues" evidence="2">
    <location>
        <begin position="39"/>
        <end position="56"/>
    </location>
</feature>
<keyword evidence="3" id="KW-0732">Signal</keyword>
<evidence type="ECO:0000256" key="2">
    <source>
        <dbReference type="SAM" id="MobiDB-lite"/>
    </source>
</evidence>
<feature type="region of interest" description="Disordered" evidence="2">
    <location>
        <begin position="924"/>
        <end position="964"/>
    </location>
</feature>
<feature type="compositionally biased region" description="Basic residues" evidence="2">
    <location>
        <begin position="104"/>
        <end position="114"/>
    </location>
</feature>
<dbReference type="OrthoDB" id="6382824at2759"/>
<feature type="region of interest" description="Disordered" evidence="2">
    <location>
        <begin position="1511"/>
        <end position="1556"/>
    </location>
</feature>
<feature type="region of interest" description="Disordered" evidence="2">
    <location>
        <begin position="1280"/>
        <end position="1391"/>
    </location>
</feature>
<feature type="region of interest" description="Disordered" evidence="2">
    <location>
        <begin position="1247"/>
        <end position="1268"/>
    </location>
</feature>
<feature type="compositionally biased region" description="Polar residues" evidence="2">
    <location>
        <begin position="529"/>
        <end position="554"/>
    </location>
</feature>
<evidence type="ECO:0000256" key="3">
    <source>
        <dbReference type="SAM" id="SignalP"/>
    </source>
</evidence>
<feature type="region of interest" description="Disordered" evidence="2">
    <location>
        <begin position="980"/>
        <end position="1079"/>
    </location>
</feature>
<feature type="region of interest" description="Disordered" evidence="2">
    <location>
        <begin position="422"/>
        <end position="448"/>
    </location>
</feature>
<keyword evidence="1" id="KW-0175">Coiled coil</keyword>
<feature type="chain" id="PRO_5024802316" evidence="3">
    <location>
        <begin position="24"/>
        <end position="2146"/>
    </location>
</feature>
<feature type="region of interest" description="Disordered" evidence="2">
    <location>
        <begin position="1642"/>
        <end position="1699"/>
    </location>
</feature>